<evidence type="ECO:0000313" key="2">
    <source>
        <dbReference type="EMBL" id="KAK1600032.1"/>
    </source>
</evidence>
<feature type="compositionally biased region" description="Basic and acidic residues" evidence="1">
    <location>
        <begin position="70"/>
        <end position="85"/>
    </location>
</feature>
<feature type="compositionally biased region" description="Gly residues" evidence="1">
    <location>
        <begin position="106"/>
        <end position="120"/>
    </location>
</feature>
<dbReference type="EMBL" id="JAHLJV010000001">
    <property type="protein sequence ID" value="KAK1600032.1"/>
    <property type="molecule type" value="Genomic_DNA"/>
</dbReference>
<protein>
    <submittedName>
        <fullName evidence="2">Uncharacterized protein</fullName>
    </submittedName>
</protein>
<dbReference type="GeneID" id="85437413"/>
<reference evidence="2" key="1">
    <citation type="submission" date="2021-06" db="EMBL/GenBank/DDBJ databases">
        <title>Comparative genomics, transcriptomics and evolutionary studies reveal genomic signatures of adaptation to plant cell wall in hemibiotrophic fungi.</title>
        <authorList>
            <consortium name="DOE Joint Genome Institute"/>
            <person name="Baroncelli R."/>
            <person name="Diaz J.F."/>
            <person name="Benocci T."/>
            <person name="Peng M."/>
            <person name="Battaglia E."/>
            <person name="Haridas S."/>
            <person name="Andreopoulos W."/>
            <person name="Labutti K."/>
            <person name="Pangilinan J."/>
            <person name="Floch G.L."/>
            <person name="Makela M.R."/>
            <person name="Henrissat B."/>
            <person name="Grigoriev I.V."/>
            <person name="Crouch J.A."/>
            <person name="De Vries R.P."/>
            <person name="Sukno S.A."/>
            <person name="Thon M.R."/>
        </authorList>
    </citation>
    <scope>NUCLEOTIDE SEQUENCE</scope>
    <source>
        <strain evidence="2">CBS 125086</strain>
    </source>
</reference>
<dbReference type="RefSeq" id="XP_060420528.1">
    <property type="nucleotide sequence ID" value="XM_060553173.1"/>
</dbReference>
<dbReference type="Proteomes" id="UP001230504">
    <property type="component" value="Unassembled WGS sequence"/>
</dbReference>
<evidence type="ECO:0000313" key="3">
    <source>
        <dbReference type="Proteomes" id="UP001230504"/>
    </source>
</evidence>
<comment type="caution">
    <text evidence="2">The sequence shown here is derived from an EMBL/GenBank/DDBJ whole genome shotgun (WGS) entry which is preliminary data.</text>
</comment>
<keyword evidence="3" id="KW-1185">Reference proteome</keyword>
<feature type="region of interest" description="Disordered" evidence="1">
    <location>
        <begin position="61"/>
        <end position="175"/>
    </location>
</feature>
<dbReference type="AlphaFoldDB" id="A0AAD8VA50"/>
<accession>A0AAD8VA50</accession>
<feature type="compositionally biased region" description="Basic and acidic residues" evidence="1">
    <location>
        <begin position="128"/>
        <end position="138"/>
    </location>
</feature>
<gene>
    <name evidence="2" type="ORF">LY79DRAFT_4408</name>
</gene>
<evidence type="ECO:0000256" key="1">
    <source>
        <dbReference type="SAM" id="MobiDB-lite"/>
    </source>
</evidence>
<proteinExistence type="predicted"/>
<name>A0AAD8VA50_9PEZI</name>
<sequence length="175" mass="19140">MVFRYVCGMRHAACVDEYCCVTRRIMRSSEEDGRRLSDRKRGGGGVSGCFQAAYVVEADTAEQGMQGEASRVDPSRVELSRREKIQQPSMGVEEKSIGETTMSWKSGGGGGGGGGGSGGGRGEKNRRRGEQRQKKEGWAGRLGFVFRRRPKGRNLGEHQTPADTNQAPLLWSQAR</sequence>
<organism evidence="2 3">
    <name type="scientific">Colletotrichum navitas</name>
    <dbReference type="NCBI Taxonomy" id="681940"/>
    <lineage>
        <taxon>Eukaryota</taxon>
        <taxon>Fungi</taxon>
        <taxon>Dikarya</taxon>
        <taxon>Ascomycota</taxon>
        <taxon>Pezizomycotina</taxon>
        <taxon>Sordariomycetes</taxon>
        <taxon>Hypocreomycetidae</taxon>
        <taxon>Glomerellales</taxon>
        <taxon>Glomerellaceae</taxon>
        <taxon>Colletotrichum</taxon>
        <taxon>Colletotrichum graminicola species complex</taxon>
    </lineage>
</organism>